<accession>A0A3G1EVA0</accession>
<gene>
    <name evidence="1" type="primary">URF56</name>
    <name evidence="2" type="synonym">URF056</name>
    <name evidence="1" type="ORF">AFSV47Ss_0182</name>
</gene>
<dbReference type="Proteomes" id="UP000266411">
    <property type="component" value="Segment"/>
</dbReference>
<evidence type="ECO:0000313" key="4">
    <source>
        <dbReference type="EMBL" id="QPL12076.1"/>
    </source>
</evidence>
<reference evidence="1" key="1">
    <citation type="journal article" date="2016" name="Genome Announc.">
        <title>Complete genome sequence of an African swine fever virus isolate from Sardinia, Italy.</title>
        <authorList>
            <person name="Granberg F."/>
            <person name="Torresi C."/>
            <person name="Oggiano A."/>
            <person name="Malmberg M."/>
            <person name="Iscaro C."/>
            <person name="De Mia G.M."/>
            <person name="Sandor B."/>
        </authorList>
    </citation>
    <scope>NUCLEOTIDE SEQUENCE [LARGE SCALE GENOMIC DNA]</scope>
    <source>
        <strain evidence="1">47/Ss/2008</strain>
    </source>
</reference>
<reference evidence="2 5" key="2">
    <citation type="journal article" date="2020" name="Transbound. Emerg. Dis.">
        <title>The evolution of African swine fever virus in Sardinia (1978 to 2014) as revealed by whole genome sequencing and comparative analysis.</title>
        <authorList>
            <person name="Torresi C."/>
            <person name="Fiori M."/>
            <person name="Bertolotti L."/>
            <person name="Floris M."/>
            <person name="Colitti B."/>
            <person name="Giammarioli M."/>
            <person name="Dei Giudici S."/>
            <person name="Oggiano A."/>
            <person name="Malmberg M."/>
            <person name="De Mia G.M."/>
            <person name="Belak S."/>
            <person name="Granberg F."/>
        </authorList>
    </citation>
    <scope>NUCLEOTIDE SEQUENCE [LARGE SCALE GENOMIC DNA]</scope>
    <source>
        <strain evidence="2">26/Ss/2004</strain>
    </source>
</reference>
<organismHost>
    <name type="scientific">Potamochoerus larvatus</name>
    <name type="common">Bushpig</name>
    <dbReference type="NCBI Taxonomy" id="273792"/>
</organismHost>
<dbReference type="KEGG" id="vg:41902208"/>
<dbReference type="EMBL" id="MT932578">
    <property type="protein sequence ID" value="QPL11859.1"/>
    <property type="molecule type" value="Genomic_DNA"/>
</dbReference>
<dbReference type="Proteomes" id="UP000501683">
    <property type="component" value="Segment"/>
</dbReference>
<evidence type="ECO:0000313" key="5">
    <source>
        <dbReference type="Proteomes" id="UP000501683"/>
    </source>
</evidence>
<sequence>MIHSIFGIFDKLNNTGSILQGFQHDDFISWNFFFRNVLKYNGLPYLMTQKDVISATLKHGSRRNEIHVLRCGDPFHLCCRIKRILCLGVFNIFLSCCSGLDMFY</sequence>
<dbReference type="EMBL" id="MN270977">
    <property type="protein sequence ID" value="QIM08696.1"/>
    <property type="molecule type" value="Genomic_DNA"/>
</dbReference>
<organismHost>
    <name type="scientific">Phacochoerus africanus</name>
    <name type="common">Warthog</name>
    <dbReference type="NCBI Taxonomy" id="41426"/>
</organismHost>
<dbReference type="EMBL" id="KX354450">
    <property type="protein sequence ID" value="AOO54487.1"/>
    <property type="molecule type" value="Genomic_DNA"/>
</dbReference>
<dbReference type="GeneID" id="41902208"/>
<dbReference type="RefSeq" id="YP_009703400.1">
    <property type="nucleotide sequence ID" value="NC_044955.1"/>
</dbReference>
<organism evidence="1">
    <name type="scientific">African swine fever virus</name>
    <name type="common">ASFV</name>
    <dbReference type="NCBI Taxonomy" id="10497"/>
    <lineage>
        <taxon>Viruses</taxon>
        <taxon>Varidnaviria</taxon>
        <taxon>Bamfordvirae</taxon>
        <taxon>Nucleocytoviricota</taxon>
        <taxon>Pokkesviricetes</taxon>
        <taxon>Asfuvirales</taxon>
        <taxon>Asfarviridae</taxon>
        <taxon>Asfivirus</taxon>
        <taxon>Asfivirus haemorrhagiae</taxon>
    </lineage>
</organism>
<dbReference type="Proteomes" id="UP000594644">
    <property type="component" value="Segment"/>
</dbReference>
<dbReference type="EMBL" id="MT932579">
    <property type="protein sequence ID" value="QPL12076.1"/>
    <property type="molecule type" value="Genomic_DNA"/>
</dbReference>
<organismHost>
    <name type="scientific">Ornithodoros moubata</name>
    <name type="common">Soft tick</name>
    <name type="synonym">Argasid tick</name>
    <dbReference type="NCBI Taxonomy" id="6938"/>
</organismHost>
<reference evidence="3" key="3">
    <citation type="journal article" date="2020" name="Vaccines (Basel)">
        <title>African Swine Fever Circulation among Free-Ranging Pigs in Sardinia: Data from the Eradication Program.</title>
        <authorList>
            <person name="Franzoni G."/>
            <person name="Dei Giudici S."/>
            <person name="Loi F."/>
            <person name="Sanna D."/>
            <person name="Floris M."/>
            <person name="Fiori M."/>
            <person name="Sanna M.L."/>
            <person name="Madrau P."/>
            <person name="Scarpa F."/>
            <person name="Zinellu S."/>
            <person name="Giammarioli M."/>
            <person name="Cappai S."/>
            <person name="De Mia G.M."/>
            <person name="Laddomada A."/>
            <person name="Rolesu S."/>
            <person name="Oggiano A."/>
        </authorList>
    </citation>
    <scope>NUCLEOTIDE SEQUENCE [LARGE SCALE GENOMIC DNA]</scope>
    <source>
        <strain evidence="3">103917/18</strain>
        <strain evidence="4">55234/18</strain>
    </source>
</reference>
<organismHost>
    <name type="scientific">Phacochoerus aethiopicus</name>
    <name type="common">Warthog</name>
    <dbReference type="NCBI Taxonomy" id="85517"/>
</organismHost>
<dbReference type="Proteomes" id="UP000594565">
    <property type="component" value="Segment"/>
</dbReference>
<evidence type="ECO:0000313" key="2">
    <source>
        <dbReference type="EMBL" id="QIM08696.1"/>
    </source>
</evidence>
<organismHost>
    <name type="scientific">Ornithodoros</name>
    <name type="common">relapsing fever ticks</name>
    <dbReference type="NCBI Taxonomy" id="6937"/>
</organismHost>
<evidence type="ECO:0000313" key="1">
    <source>
        <dbReference type="EMBL" id="AOO54487.1"/>
    </source>
</evidence>
<protein>
    <submittedName>
        <fullName evidence="1">Uncharacterized protein</fullName>
    </submittedName>
</protein>
<name>A0A3G1EVA0_ASF</name>
<proteinExistence type="predicted"/>
<evidence type="ECO:0000313" key="3">
    <source>
        <dbReference type="EMBL" id="QPL11859.1"/>
    </source>
</evidence>
<organismHost>
    <name type="scientific">Sus scrofa</name>
    <name type="common">Pig</name>
    <dbReference type="NCBI Taxonomy" id="9823"/>
</organismHost>